<dbReference type="PANTHER" id="PTHR47186:SF3">
    <property type="entry name" value="OS09G0267800 PROTEIN"/>
    <property type="match status" value="1"/>
</dbReference>
<evidence type="ECO:0000256" key="2">
    <source>
        <dbReference type="ARBA" id="ARBA00022737"/>
    </source>
</evidence>
<dbReference type="EMBL" id="JAMRDG010000001">
    <property type="protein sequence ID" value="KAJ3697808.1"/>
    <property type="molecule type" value="Genomic_DNA"/>
</dbReference>
<evidence type="ECO:0000256" key="1">
    <source>
        <dbReference type="ARBA" id="ARBA00022614"/>
    </source>
</evidence>
<dbReference type="SUPFAM" id="SSF52047">
    <property type="entry name" value="RNI-like"/>
    <property type="match status" value="2"/>
</dbReference>
<dbReference type="AlphaFoldDB" id="A0AAD5ZHC9"/>
<dbReference type="InterPro" id="IPR057135">
    <property type="entry name" value="At4g27190-like_LRR"/>
</dbReference>
<evidence type="ECO:0000259" key="3">
    <source>
        <dbReference type="Pfam" id="PF23247"/>
    </source>
</evidence>
<comment type="caution">
    <text evidence="4">The sequence shown here is derived from an EMBL/GenBank/DDBJ whole genome shotgun (WGS) entry which is preliminary data.</text>
</comment>
<sequence length="1169" mass="134904">MGSTTVTPLENETMWLQSIEKLEDYMVNVLVGEIRASNAEFIWNVGLGDGSGLLDFMQRMSEKAVCKITKFDHVIRISVPSISEGCDSSDERKYKAIMIIANELKIMDDDDSLNKLKNELEEETYCTYKANKKKEFELVERTKKLINKKLASKNCLVIVENIINSILDPTNKWLLDFGLPVPTKFGTISSYWVVSTSSVDAYYQSATETTTFLNHHICYLNKLISRGWHPAGIIELELFHVAKSISKNPPQKLTTTMDVLWSCLVYSQLCSSDHENNNNDTQDQKSCSYCVQQKELVNLWISEGIFSRVPKIDIEQNKQREAEQQSSWVWVGDAEPAEEILRALLSHSLLRKCTRKDSSCVIIPFPGLLKLLDLWKGYISKISNDMWVDKTWVSFLESNGPWIINPIPRPDPITTLVLRGCTRLAKFPFEIIFSLLKHLRVLDLSYSSIEQIPIPLSEMTNLKFLSLRGCTRLRSLTLDSSSNSISSPLGPLKHLEFLDLDGVSLDTIPDDVPKSKCKLRYLNLSCASIVSLSSPFFQDVSNLKELFFLGCASLKYLPPSLINLFSLETFYISESQLVSFPIETFNQMPKLCDLNLKNNQLLCSLPKLVGNTSVKSFSLSGSPMITRVSLLVCRSLEIACLDDLDKLEELDIDELPNLKSFSLSRSPITHLSLCACRSLEIVYLHDLNQLEELDLSATSIKELPEWVSNLQRLKRLHMLALPQLRRLPWHKLRQVLDVFNVDQCEQERIGDHEFIIQGSVEENSQRSKHNVGAQFFLTDARLFSSFGIPNRRDVKNERAGYFQSFFISISSRNKRSNYKNNDMDINCTNLFQNKIPAYYKNIPLIASTFKQQFEERTPLNRHVEISSTEQYPAGLENILDVTNSLSVWDDGFISSLTDLCPTFQMLLECKLRRCHHMDAIFKPTIYKQGSKLETLWASKLEKITEVLAYLEIKKDDVVQLVEKEYPLDQTVFMNEDNQISYMRRTKSGDWIKVERETAITWWWQPNEFSSLKHVHLEYCARLERIFPCEMLLPHLETLTVIHCGNLRTVFYKTDYISEDNSSFYKVRLQNLHTIQLHELPKLSHLYENYMDPLVMRQWKKLHFRGCWNLQWIPLLVEERNQKVLVDGEARQCKKLKARRGKNQLSYYDFKSPHPLAAIKEHVKNNIFLM</sequence>
<keyword evidence="1" id="KW-0433">Leucine-rich repeat</keyword>
<dbReference type="PANTHER" id="PTHR47186">
    <property type="entry name" value="LEUCINE-RICH REPEAT-CONTAINING PROTEIN 57"/>
    <property type="match status" value="1"/>
</dbReference>
<name>A0AAD5ZHC9_9POAL</name>
<keyword evidence="5" id="KW-1185">Reference proteome</keyword>
<reference evidence="4 5" key="1">
    <citation type="journal article" date="2022" name="Cell">
        <title>Repeat-based holocentromeres influence genome architecture and karyotype evolution.</title>
        <authorList>
            <person name="Hofstatter P.G."/>
            <person name="Thangavel G."/>
            <person name="Lux T."/>
            <person name="Neumann P."/>
            <person name="Vondrak T."/>
            <person name="Novak P."/>
            <person name="Zhang M."/>
            <person name="Costa L."/>
            <person name="Castellani M."/>
            <person name="Scott A."/>
            <person name="Toegelov H."/>
            <person name="Fuchs J."/>
            <person name="Mata-Sucre Y."/>
            <person name="Dias Y."/>
            <person name="Vanzela A.L.L."/>
            <person name="Huettel B."/>
            <person name="Almeida C.C.S."/>
            <person name="Simkova H."/>
            <person name="Souza G."/>
            <person name="Pedrosa-Harand A."/>
            <person name="Macas J."/>
            <person name="Mayer K.F.X."/>
            <person name="Houben A."/>
            <person name="Marques A."/>
        </authorList>
    </citation>
    <scope>NUCLEOTIDE SEQUENCE [LARGE SCALE GENOMIC DNA]</scope>
    <source>
        <strain evidence="4">RhyTen1mFocal</strain>
    </source>
</reference>
<proteinExistence type="predicted"/>
<dbReference type="InterPro" id="IPR003591">
    <property type="entry name" value="Leu-rich_rpt_typical-subtyp"/>
</dbReference>
<dbReference type="SMART" id="SM00369">
    <property type="entry name" value="LRR_TYP"/>
    <property type="match status" value="6"/>
</dbReference>
<keyword evidence="2" id="KW-0677">Repeat</keyword>
<evidence type="ECO:0000313" key="5">
    <source>
        <dbReference type="Proteomes" id="UP001210211"/>
    </source>
</evidence>
<dbReference type="Proteomes" id="UP001210211">
    <property type="component" value="Unassembled WGS sequence"/>
</dbReference>
<dbReference type="InterPro" id="IPR032675">
    <property type="entry name" value="LRR_dom_sf"/>
</dbReference>
<dbReference type="Pfam" id="PF23247">
    <property type="entry name" value="LRR_RPS2"/>
    <property type="match status" value="1"/>
</dbReference>
<dbReference type="Gene3D" id="3.80.10.10">
    <property type="entry name" value="Ribonuclease Inhibitor"/>
    <property type="match status" value="3"/>
</dbReference>
<feature type="domain" description="Disease resistance protein At4g27190-like leucine-rich repeats" evidence="3">
    <location>
        <begin position="1006"/>
        <end position="1110"/>
    </location>
</feature>
<gene>
    <name evidence="4" type="ORF">LUZ61_001513</name>
</gene>
<organism evidence="4 5">
    <name type="scientific">Rhynchospora tenuis</name>
    <dbReference type="NCBI Taxonomy" id="198213"/>
    <lineage>
        <taxon>Eukaryota</taxon>
        <taxon>Viridiplantae</taxon>
        <taxon>Streptophyta</taxon>
        <taxon>Embryophyta</taxon>
        <taxon>Tracheophyta</taxon>
        <taxon>Spermatophyta</taxon>
        <taxon>Magnoliopsida</taxon>
        <taxon>Liliopsida</taxon>
        <taxon>Poales</taxon>
        <taxon>Cyperaceae</taxon>
        <taxon>Cyperoideae</taxon>
        <taxon>Rhynchosporeae</taxon>
        <taxon>Rhynchospora</taxon>
    </lineage>
</organism>
<accession>A0AAD5ZHC9</accession>
<protein>
    <recommendedName>
        <fullName evidence="3">Disease resistance protein At4g27190-like leucine-rich repeats domain-containing protein</fullName>
    </recommendedName>
</protein>
<evidence type="ECO:0000313" key="4">
    <source>
        <dbReference type="EMBL" id="KAJ3697808.1"/>
    </source>
</evidence>